<accession>A0A9J6EM71</accession>
<comment type="caution">
    <text evidence="2">The sequence shown here is derived from an EMBL/GenBank/DDBJ whole genome shotgun (WGS) entry which is preliminary data.</text>
</comment>
<sequence>MQLVPFHQQTGHLLGRWSEVRRRGFYSASVLSPNHLRPIATAAKLPEGTPLLPQSTKLPGCLAATLRSRWRSSRPPSPSVRIVSESSRPPSSSVCIVAKCVLRQSPDDVCIVTEERPPSPGVCTVTKTRRCTSSARVEFIDTPKSSSSSSAIIQEHMMQACFPPVALAG</sequence>
<name>A0A9J6EM71_RHIMP</name>
<reference evidence="2" key="1">
    <citation type="journal article" date="2020" name="Cell">
        <title>Large-Scale Comparative Analyses of Tick Genomes Elucidate Their Genetic Diversity and Vector Capacities.</title>
        <authorList>
            <consortium name="Tick Genome and Microbiome Consortium (TIGMIC)"/>
            <person name="Jia N."/>
            <person name="Wang J."/>
            <person name="Shi W."/>
            <person name="Du L."/>
            <person name="Sun Y."/>
            <person name="Zhan W."/>
            <person name="Jiang J.F."/>
            <person name="Wang Q."/>
            <person name="Zhang B."/>
            <person name="Ji P."/>
            <person name="Bell-Sakyi L."/>
            <person name="Cui X.M."/>
            <person name="Yuan T.T."/>
            <person name="Jiang B.G."/>
            <person name="Yang W.F."/>
            <person name="Lam T.T."/>
            <person name="Chang Q.C."/>
            <person name="Ding S.J."/>
            <person name="Wang X.J."/>
            <person name="Zhu J.G."/>
            <person name="Ruan X.D."/>
            <person name="Zhao L."/>
            <person name="Wei J.T."/>
            <person name="Ye R.Z."/>
            <person name="Que T.C."/>
            <person name="Du C.H."/>
            <person name="Zhou Y.H."/>
            <person name="Cheng J.X."/>
            <person name="Dai P.F."/>
            <person name="Guo W.B."/>
            <person name="Han X.H."/>
            <person name="Huang E.J."/>
            <person name="Li L.F."/>
            <person name="Wei W."/>
            <person name="Gao Y.C."/>
            <person name="Liu J.Z."/>
            <person name="Shao H.Z."/>
            <person name="Wang X."/>
            <person name="Wang C.C."/>
            <person name="Yang T.C."/>
            <person name="Huo Q.B."/>
            <person name="Li W."/>
            <person name="Chen H.Y."/>
            <person name="Chen S.E."/>
            <person name="Zhou L.G."/>
            <person name="Ni X.B."/>
            <person name="Tian J.H."/>
            <person name="Sheng Y."/>
            <person name="Liu T."/>
            <person name="Pan Y.S."/>
            <person name="Xia L.Y."/>
            <person name="Li J."/>
            <person name="Zhao F."/>
            <person name="Cao W.C."/>
        </authorList>
    </citation>
    <scope>NUCLEOTIDE SEQUENCE</scope>
    <source>
        <strain evidence="2">Rmic-2018</strain>
    </source>
</reference>
<dbReference type="AlphaFoldDB" id="A0A9J6EM71"/>
<evidence type="ECO:0000313" key="2">
    <source>
        <dbReference type="EMBL" id="KAH8035213.1"/>
    </source>
</evidence>
<proteinExistence type="predicted"/>
<dbReference type="EMBL" id="JABSTU010000003">
    <property type="protein sequence ID" value="KAH8035213.1"/>
    <property type="molecule type" value="Genomic_DNA"/>
</dbReference>
<dbReference type="Proteomes" id="UP000821866">
    <property type="component" value="Chromosome 11"/>
</dbReference>
<protein>
    <submittedName>
        <fullName evidence="2">Uncharacterized protein</fullName>
    </submittedName>
</protein>
<organism evidence="2 3">
    <name type="scientific">Rhipicephalus microplus</name>
    <name type="common">Cattle tick</name>
    <name type="synonym">Boophilus microplus</name>
    <dbReference type="NCBI Taxonomy" id="6941"/>
    <lineage>
        <taxon>Eukaryota</taxon>
        <taxon>Metazoa</taxon>
        <taxon>Ecdysozoa</taxon>
        <taxon>Arthropoda</taxon>
        <taxon>Chelicerata</taxon>
        <taxon>Arachnida</taxon>
        <taxon>Acari</taxon>
        <taxon>Parasitiformes</taxon>
        <taxon>Ixodida</taxon>
        <taxon>Ixodoidea</taxon>
        <taxon>Ixodidae</taxon>
        <taxon>Rhipicephalinae</taxon>
        <taxon>Rhipicephalus</taxon>
        <taxon>Boophilus</taxon>
    </lineage>
</organism>
<keyword evidence="3" id="KW-1185">Reference proteome</keyword>
<evidence type="ECO:0000313" key="3">
    <source>
        <dbReference type="Proteomes" id="UP000821866"/>
    </source>
</evidence>
<evidence type="ECO:0000256" key="1">
    <source>
        <dbReference type="SAM" id="MobiDB-lite"/>
    </source>
</evidence>
<feature type="region of interest" description="Disordered" evidence="1">
    <location>
        <begin position="70"/>
        <end position="90"/>
    </location>
</feature>
<feature type="compositionally biased region" description="Low complexity" evidence="1">
    <location>
        <begin position="79"/>
        <end position="90"/>
    </location>
</feature>
<gene>
    <name evidence="2" type="ORF">HPB51_004454</name>
</gene>
<reference evidence="2" key="2">
    <citation type="submission" date="2021-09" db="EMBL/GenBank/DDBJ databases">
        <authorList>
            <person name="Jia N."/>
            <person name="Wang J."/>
            <person name="Shi W."/>
            <person name="Du L."/>
            <person name="Sun Y."/>
            <person name="Zhan W."/>
            <person name="Jiang J."/>
            <person name="Wang Q."/>
            <person name="Zhang B."/>
            <person name="Ji P."/>
            <person name="Sakyi L.B."/>
            <person name="Cui X."/>
            <person name="Yuan T."/>
            <person name="Jiang B."/>
            <person name="Yang W."/>
            <person name="Lam T.T.-Y."/>
            <person name="Chang Q."/>
            <person name="Ding S."/>
            <person name="Wang X."/>
            <person name="Zhu J."/>
            <person name="Ruan X."/>
            <person name="Zhao L."/>
            <person name="Wei J."/>
            <person name="Que T."/>
            <person name="Du C."/>
            <person name="Cheng J."/>
            <person name="Dai P."/>
            <person name="Han X."/>
            <person name="Huang E."/>
            <person name="Gao Y."/>
            <person name="Liu J."/>
            <person name="Shao H."/>
            <person name="Ye R."/>
            <person name="Li L."/>
            <person name="Wei W."/>
            <person name="Wang X."/>
            <person name="Wang C."/>
            <person name="Huo Q."/>
            <person name="Li W."/>
            <person name="Guo W."/>
            <person name="Chen H."/>
            <person name="Chen S."/>
            <person name="Zhou L."/>
            <person name="Zhou L."/>
            <person name="Ni X."/>
            <person name="Tian J."/>
            <person name="Zhou Y."/>
            <person name="Sheng Y."/>
            <person name="Liu T."/>
            <person name="Pan Y."/>
            <person name="Xia L."/>
            <person name="Li J."/>
            <person name="Zhao F."/>
            <person name="Cao W."/>
        </authorList>
    </citation>
    <scope>NUCLEOTIDE SEQUENCE</scope>
    <source>
        <strain evidence="2">Rmic-2018</strain>
        <tissue evidence="2">Larvae</tissue>
    </source>
</reference>